<evidence type="ECO:0000256" key="1">
    <source>
        <dbReference type="SAM" id="Phobius"/>
    </source>
</evidence>
<keyword evidence="1" id="KW-1133">Transmembrane helix</keyword>
<accession>X1I154</accession>
<feature type="non-terminal residue" evidence="2">
    <location>
        <position position="1"/>
    </location>
</feature>
<feature type="transmembrane region" description="Helical" evidence="1">
    <location>
        <begin position="43"/>
        <end position="64"/>
    </location>
</feature>
<gene>
    <name evidence="2" type="ORF">S03H2_39767</name>
</gene>
<dbReference type="EMBL" id="BARU01024613">
    <property type="protein sequence ID" value="GAH51288.1"/>
    <property type="molecule type" value="Genomic_DNA"/>
</dbReference>
<comment type="caution">
    <text evidence="2">The sequence shown here is derived from an EMBL/GenBank/DDBJ whole genome shotgun (WGS) entry which is preliminary data.</text>
</comment>
<keyword evidence="1" id="KW-0812">Transmembrane</keyword>
<reference evidence="2" key="1">
    <citation type="journal article" date="2014" name="Front. Microbiol.">
        <title>High frequency of phylogenetically diverse reductive dehalogenase-homologous genes in deep subseafloor sedimentary metagenomes.</title>
        <authorList>
            <person name="Kawai M."/>
            <person name="Futagami T."/>
            <person name="Toyoda A."/>
            <person name="Takaki Y."/>
            <person name="Nishi S."/>
            <person name="Hori S."/>
            <person name="Arai W."/>
            <person name="Tsubouchi T."/>
            <person name="Morono Y."/>
            <person name="Uchiyama I."/>
            <person name="Ito T."/>
            <person name="Fujiyama A."/>
            <person name="Inagaki F."/>
            <person name="Takami H."/>
        </authorList>
    </citation>
    <scope>NUCLEOTIDE SEQUENCE</scope>
    <source>
        <strain evidence="2">Expedition CK06-06</strain>
    </source>
</reference>
<name>X1I154_9ZZZZ</name>
<evidence type="ECO:0000313" key="2">
    <source>
        <dbReference type="EMBL" id="GAH51288.1"/>
    </source>
</evidence>
<feature type="transmembrane region" description="Helical" evidence="1">
    <location>
        <begin position="12"/>
        <end position="31"/>
    </location>
</feature>
<sequence length="275" mass="30578">HPTYPGTRGKIRIVALGGGLTVIPIVVLTILPDALLHQPFIPYALAFLLLALLPITYGYSIYRFHLIEIEAHVNRGATFILVYSILAGFYLVVYAAFQILLPPGVAVSPIINTLLVLILATFFIPLHGRVKKIVDTIFYGGWYDYRSAVSEMIRGLDQITEFRALAKTVSERLVETFRLEETCVFLRDLDGDFSVIEVYKRSGLGDSKMAAYPVLPRTSLTYLLRIGAIERISLRKALSEVTLTPQELQLLNSEQINLWVPVIGHGLILGLLALG</sequence>
<feature type="non-terminal residue" evidence="2">
    <location>
        <position position="275"/>
    </location>
</feature>
<protein>
    <submittedName>
        <fullName evidence="2">Uncharacterized protein</fullName>
    </submittedName>
</protein>
<organism evidence="2">
    <name type="scientific">marine sediment metagenome</name>
    <dbReference type="NCBI Taxonomy" id="412755"/>
    <lineage>
        <taxon>unclassified sequences</taxon>
        <taxon>metagenomes</taxon>
        <taxon>ecological metagenomes</taxon>
    </lineage>
</organism>
<feature type="transmembrane region" description="Helical" evidence="1">
    <location>
        <begin position="76"/>
        <end position="100"/>
    </location>
</feature>
<dbReference type="AlphaFoldDB" id="X1I154"/>
<feature type="transmembrane region" description="Helical" evidence="1">
    <location>
        <begin position="106"/>
        <end position="126"/>
    </location>
</feature>
<proteinExistence type="predicted"/>
<keyword evidence="1" id="KW-0472">Membrane</keyword>